<gene>
    <name evidence="5" type="ORF">LY89DRAFT_667811</name>
</gene>
<evidence type="ECO:0000256" key="2">
    <source>
        <dbReference type="ARBA" id="ARBA00022679"/>
    </source>
</evidence>
<dbReference type="KEGG" id="psco:LY89DRAFT_667811"/>
<dbReference type="PANTHER" id="PTHR10509:SF14">
    <property type="entry name" value="CAFFEOYL-COA O-METHYLTRANSFERASE 3-RELATED"/>
    <property type="match status" value="1"/>
</dbReference>
<dbReference type="InParanoid" id="A0A194XF05"/>
<dbReference type="InterPro" id="IPR050362">
    <property type="entry name" value="Cation-dep_OMT"/>
</dbReference>
<dbReference type="InterPro" id="IPR002935">
    <property type="entry name" value="SAM_O-MeTrfase"/>
</dbReference>
<dbReference type="PANTHER" id="PTHR10509">
    <property type="entry name" value="O-METHYLTRANSFERASE-RELATED"/>
    <property type="match status" value="1"/>
</dbReference>
<dbReference type="Proteomes" id="UP000070700">
    <property type="component" value="Unassembled WGS sequence"/>
</dbReference>
<evidence type="ECO:0000313" key="5">
    <source>
        <dbReference type="EMBL" id="KUJ18748.1"/>
    </source>
</evidence>
<dbReference type="OrthoDB" id="10251242at2759"/>
<keyword evidence="6" id="KW-1185">Reference proteome</keyword>
<keyword evidence="3" id="KW-0949">S-adenosyl-L-methionine</keyword>
<keyword evidence="2" id="KW-0808">Transferase</keyword>
<keyword evidence="1" id="KW-0489">Methyltransferase</keyword>
<dbReference type="GO" id="GO:0032259">
    <property type="term" value="P:methylation"/>
    <property type="evidence" value="ECO:0007669"/>
    <property type="project" value="UniProtKB-KW"/>
</dbReference>
<protein>
    <submittedName>
        <fullName evidence="5">O-methyltransferas-like protein family 3</fullName>
    </submittedName>
</protein>
<dbReference type="STRING" id="149040.A0A194XF05"/>
<sequence length="244" mass="26660">MAQQQHRPGHHDPEFTTNPLWAAVNEYTMSHLHPSSRPNGAVLDSTLESIKSNGTPSGSTGTVQSKFLELQCRILKIKHVLEIGTLGGYTSIRIATENPRCHVTSIEVSEKHAAVARENITKAGVADRVEVLVGPALEILPTLLADIEAGKRERFGLTYIDADKLNSVNYFDFGVKMGYSGGLVVVDNMVSRGNLVVEDKRDHEHVKGGRLVVETVGKDTRVDAVVMQTVAKKNYDGFLFAAIK</sequence>
<dbReference type="AlphaFoldDB" id="A0A194XF05"/>
<evidence type="ECO:0000313" key="6">
    <source>
        <dbReference type="Proteomes" id="UP000070700"/>
    </source>
</evidence>
<dbReference type="CDD" id="cd02440">
    <property type="entry name" value="AdoMet_MTases"/>
    <property type="match status" value="1"/>
</dbReference>
<dbReference type="EMBL" id="KQ947412">
    <property type="protein sequence ID" value="KUJ18748.1"/>
    <property type="molecule type" value="Genomic_DNA"/>
</dbReference>
<dbReference type="GeneID" id="28822728"/>
<comment type="similarity">
    <text evidence="4">Belongs to the class I-like SAM-binding methyltransferase superfamily. Cation-dependent O-methyltransferase family.</text>
</comment>
<evidence type="ECO:0000256" key="3">
    <source>
        <dbReference type="ARBA" id="ARBA00022691"/>
    </source>
</evidence>
<dbReference type="PROSITE" id="PS51682">
    <property type="entry name" value="SAM_OMT_I"/>
    <property type="match status" value="1"/>
</dbReference>
<accession>A0A194XF05</accession>
<dbReference type="Pfam" id="PF01596">
    <property type="entry name" value="Methyltransf_3"/>
    <property type="match status" value="1"/>
</dbReference>
<dbReference type="InterPro" id="IPR029063">
    <property type="entry name" value="SAM-dependent_MTases_sf"/>
</dbReference>
<evidence type="ECO:0000256" key="1">
    <source>
        <dbReference type="ARBA" id="ARBA00022603"/>
    </source>
</evidence>
<dbReference type="GO" id="GO:0008757">
    <property type="term" value="F:S-adenosylmethionine-dependent methyltransferase activity"/>
    <property type="evidence" value="ECO:0007669"/>
    <property type="project" value="TreeGrafter"/>
</dbReference>
<proteinExistence type="inferred from homology"/>
<reference evidence="5 6" key="1">
    <citation type="submission" date="2015-10" db="EMBL/GenBank/DDBJ databases">
        <title>Full genome of DAOMC 229536 Phialocephala scopiformis, a fungal endophyte of spruce producing the potent anti-insectan compound rugulosin.</title>
        <authorList>
            <consortium name="DOE Joint Genome Institute"/>
            <person name="Walker A.K."/>
            <person name="Frasz S.L."/>
            <person name="Seifert K.A."/>
            <person name="Miller J.D."/>
            <person name="Mondo S.J."/>
            <person name="Labutti K."/>
            <person name="Lipzen A."/>
            <person name="Dockter R."/>
            <person name="Kennedy M."/>
            <person name="Grigoriev I.V."/>
            <person name="Spatafora J.W."/>
        </authorList>
    </citation>
    <scope>NUCLEOTIDE SEQUENCE [LARGE SCALE GENOMIC DNA]</scope>
    <source>
        <strain evidence="5 6">CBS 120377</strain>
    </source>
</reference>
<dbReference type="Gene3D" id="3.40.50.150">
    <property type="entry name" value="Vaccinia Virus protein VP39"/>
    <property type="match status" value="1"/>
</dbReference>
<name>A0A194XF05_MOLSC</name>
<evidence type="ECO:0000256" key="4">
    <source>
        <dbReference type="ARBA" id="ARBA00023453"/>
    </source>
</evidence>
<dbReference type="RefSeq" id="XP_018073103.1">
    <property type="nucleotide sequence ID" value="XM_018213002.1"/>
</dbReference>
<dbReference type="GO" id="GO:0008171">
    <property type="term" value="F:O-methyltransferase activity"/>
    <property type="evidence" value="ECO:0007669"/>
    <property type="project" value="InterPro"/>
</dbReference>
<organism evidence="5 6">
    <name type="scientific">Mollisia scopiformis</name>
    <name type="common">Conifer needle endophyte fungus</name>
    <name type="synonym">Phialocephala scopiformis</name>
    <dbReference type="NCBI Taxonomy" id="149040"/>
    <lineage>
        <taxon>Eukaryota</taxon>
        <taxon>Fungi</taxon>
        <taxon>Dikarya</taxon>
        <taxon>Ascomycota</taxon>
        <taxon>Pezizomycotina</taxon>
        <taxon>Leotiomycetes</taxon>
        <taxon>Helotiales</taxon>
        <taxon>Mollisiaceae</taxon>
        <taxon>Mollisia</taxon>
    </lineage>
</organism>
<dbReference type="SUPFAM" id="SSF53335">
    <property type="entry name" value="S-adenosyl-L-methionine-dependent methyltransferases"/>
    <property type="match status" value="1"/>
</dbReference>